<evidence type="ECO:0000313" key="8">
    <source>
        <dbReference type="EMBL" id="KAK9830639.1"/>
    </source>
</evidence>
<feature type="compositionally biased region" description="Low complexity" evidence="6">
    <location>
        <begin position="191"/>
        <end position="217"/>
    </location>
</feature>
<gene>
    <name evidence="8" type="ORF">WJX81_008303</name>
</gene>
<feature type="region of interest" description="Disordered" evidence="6">
    <location>
        <begin position="1"/>
        <end position="23"/>
    </location>
</feature>
<feature type="compositionally biased region" description="Low complexity" evidence="6">
    <location>
        <begin position="250"/>
        <end position="262"/>
    </location>
</feature>
<feature type="region of interest" description="Disordered" evidence="6">
    <location>
        <begin position="191"/>
        <end position="262"/>
    </location>
</feature>
<evidence type="ECO:0000256" key="1">
    <source>
        <dbReference type="ARBA" id="ARBA00006484"/>
    </source>
</evidence>
<dbReference type="Pfam" id="PF00106">
    <property type="entry name" value="adh_short"/>
    <property type="match status" value="1"/>
</dbReference>
<organism evidence="8 9">
    <name type="scientific">Elliptochloris bilobata</name>
    <dbReference type="NCBI Taxonomy" id="381761"/>
    <lineage>
        <taxon>Eukaryota</taxon>
        <taxon>Viridiplantae</taxon>
        <taxon>Chlorophyta</taxon>
        <taxon>core chlorophytes</taxon>
        <taxon>Trebouxiophyceae</taxon>
        <taxon>Trebouxiophyceae incertae sedis</taxon>
        <taxon>Elliptochloris clade</taxon>
        <taxon>Elliptochloris</taxon>
    </lineage>
</organism>
<reference evidence="8 9" key="1">
    <citation type="journal article" date="2024" name="Nat. Commun.">
        <title>Phylogenomics reveals the evolutionary origins of lichenization in chlorophyte algae.</title>
        <authorList>
            <person name="Puginier C."/>
            <person name="Libourel C."/>
            <person name="Otte J."/>
            <person name="Skaloud P."/>
            <person name="Haon M."/>
            <person name="Grisel S."/>
            <person name="Petersen M."/>
            <person name="Berrin J.G."/>
            <person name="Delaux P.M."/>
            <person name="Dal Grande F."/>
            <person name="Keller J."/>
        </authorList>
    </citation>
    <scope>NUCLEOTIDE SEQUENCE [LARGE SCALE GENOMIC DNA]</scope>
    <source>
        <strain evidence="8 9">SAG 245.80</strain>
    </source>
</reference>
<proteinExistence type="inferred from homology"/>
<dbReference type="PROSITE" id="PS50052">
    <property type="entry name" value="GUANYLATE_KINASE_2"/>
    <property type="match status" value="1"/>
</dbReference>
<dbReference type="PANTHER" id="PTHR43115:SF4">
    <property type="entry name" value="DEHYDROGENASE_REDUCTASE SDR FAMILY MEMBER 11"/>
    <property type="match status" value="1"/>
</dbReference>
<dbReference type="InterPro" id="IPR002347">
    <property type="entry name" value="SDR_fam"/>
</dbReference>
<dbReference type="GO" id="GO:0016616">
    <property type="term" value="F:oxidoreductase activity, acting on the CH-OH group of donors, NAD or NADP as acceptor"/>
    <property type="evidence" value="ECO:0007669"/>
    <property type="project" value="UniProtKB-ARBA"/>
</dbReference>
<comment type="caution">
    <text evidence="8">The sequence shown here is derived from an EMBL/GenBank/DDBJ whole genome shotgun (WGS) entry which is preliminary data.</text>
</comment>
<dbReference type="Gene3D" id="3.30.63.10">
    <property type="entry name" value="Guanylate Kinase phosphate binding domain"/>
    <property type="match status" value="1"/>
</dbReference>
<dbReference type="Gene3D" id="3.40.50.300">
    <property type="entry name" value="P-loop containing nucleotide triphosphate hydrolases"/>
    <property type="match status" value="1"/>
</dbReference>
<comment type="similarity">
    <text evidence="1">Belongs to the short-chain dehydrogenases/reductases (SDR) family.</text>
</comment>
<dbReference type="InterPro" id="IPR020590">
    <property type="entry name" value="Guanylate_kinase_CS"/>
</dbReference>
<evidence type="ECO:0000256" key="3">
    <source>
        <dbReference type="ARBA" id="ARBA00022741"/>
    </source>
</evidence>
<sequence length="520" mass="54707">MAGSDSYGFSCSHTTRAPREGEENGKEYWFTTKEKFEKGIEEGKFLEYAYVHSNIYGTSLKAVQDVAAAGRCCVLDIDVQGARLVRRSGLKAIFVFVAPPNSEELERRLRGRGTETDEQVAERLAAAKQEIASIKEPGLYDYIIFNDDVEEAFRQLASVAERALRGQVGNGSGPGSGVVTLVADEDAAVGGAAAANPDPNPAHDGAAGHAETAPLLGGAAGTTEGGNPKQNPATSAASSGSRPPAPPAPAAATTRSEATPAPVLERWRGKVALVTGASAGIGWATCTALARAGLRVVAVARRRERLEALQQAVVAGGVPITEFLPVVCDITKEAEVVALPRIIAKRWPGAGVDVLVNNAGLGRNNAALWDGATSSWVEMVSTNVLGVCMCTREALQDMKKRGEYGHVINISSMSGHRVPPGGHSFYAATKHALRALTEGLRQEARVQGADLRVTAISPGMVETEFAAVAAFGDTQEGAAKYKEFQCLQAEDVAAAVVYALSAPPHVDVNDILMRPVQQKT</sequence>
<dbReference type="InterPro" id="IPR017665">
    <property type="entry name" value="Guanylate_kinase"/>
</dbReference>
<dbReference type="EC" id="2.7.4.8" evidence="2"/>
<dbReference type="EMBL" id="JALJOU010000050">
    <property type="protein sequence ID" value="KAK9830639.1"/>
    <property type="molecule type" value="Genomic_DNA"/>
</dbReference>
<keyword evidence="9" id="KW-1185">Reference proteome</keyword>
<dbReference type="Gene3D" id="3.40.50.720">
    <property type="entry name" value="NAD(P)-binding Rossmann-like Domain"/>
    <property type="match status" value="1"/>
</dbReference>
<dbReference type="Pfam" id="PF00625">
    <property type="entry name" value="Guanylate_kin"/>
    <property type="match status" value="1"/>
</dbReference>
<evidence type="ECO:0000256" key="5">
    <source>
        <dbReference type="ARBA" id="ARBA00023002"/>
    </source>
</evidence>
<keyword evidence="4" id="KW-0067">ATP-binding</keyword>
<evidence type="ECO:0000256" key="6">
    <source>
        <dbReference type="SAM" id="MobiDB-lite"/>
    </source>
</evidence>
<dbReference type="Proteomes" id="UP001445335">
    <property type="component" value="Unassembled WGS sequence"/>
</dbReference>
<evidence type="ECO:0000256" key="2">
    <source>
        <dbReference type="ARBA" id="ARBA00012961"/>
    </source>
</evidence>
<dbReference type="FunFam" id="3.30.63.10:FF:000002">
    <property type="entry name" value="Guanylate kinase 1"/>
    <property type="match status" value="1"/>
</dbReference>
<dbReference type="AlphaFoldDB" id="A0AAW1R9X2"/>
<dbReference type="InterPro" id="IPR036291">
    <property type="entry name" value="NAD(P)-bd_dom_sf"/>
</dbReference>
<dbReference type="SUPFAM" id="SSF52540">
    <property type="entry name" value="P-loop containing nucleoside triphosphate hydrolases"/>
    <property type="match status" value="1"/>
</dbReference>
<dbReference type="CDD" id="cd00071">
    <property type="entry name" value="GMPK"/>
    <property type="match status" value="1"/>
</dbReference>
<keyword evidence="3" id="KW-0547">Nucleotide-binding</keyword>
<dbReference type="GO" id="GO:0004385">
    <property type="term" value="F:GMP kinase activity"/>
    <property type="evidence" value="ECO:0007669"/>
    <property type="project" value="UniProtKB-EC"/>
</dbReference>
<dbReference type="SUPFAM" id="SSF51735">
    <property type="entry name" value="NAD(P)-binding Rossmann-fold domains"/>
    <property type="match status" value="1"/>
</dbReference>
<dbReference type="PRINTS" id="PR00081">
    <property type="entry name" value="GDHRDH"/>
</dbReference>
<dbReference type="SMART" id="SM00072">
    <property type="entry name" value="GuKc"/>
    <property type="match status" value="1"/>
</dbReference>
<dbReference type="PANTHER" id="PTHR43115">
    <property type="entry name" value="DEHYDROGENASE/REDUCTASE SDR FAMILY MEMBER 11"/>
    <property type="match status" value="1"/>
</dbReference>
<dbReference type="GO" id="GO:0005524">
    <property type="term" value="F:ATP binding"/>
    <property type="evidence" value="ECO:0007669"/>
    <property type="project" value="UniProtKB-KW"/>
</dbReference>
<protein>
    <recommendedName>
        <fullName evidence="2">guanylate kinase</fullName>
        <ecNumber evidence="2">2.7.4.8</ecNumber>
    </recommendedName>
</protein>
<feature type="compositionally biased region" description="Low complexity" evidence="6">
    <location>
        <begin position="225"/>
        <end position="242"/>
    </location>
</feature>
<dbReference type="InterPro" id="IPR008145">
    <property type="entry name" value="GK/Ca_channel_bsu"/>
</dbReference>
<evidence type="ECO:0000256" key="4">
    <source>
        <dbReference type="ARBA" id="ARBA00022840"/>
    </source>
</evidence>
<keyword evidence="5" id="KW-0560">Oxidoreductase</keyword>
<dbReference type="InterPro" id="IPR008144">
    <property type="entry name" value="Guanylate_kin-like_dom"/>
</dbReference>
<name>A0AAW1R9X2_9CHLO</name>
<dbReference type="InterPro" id="IPR027417">
    <property type="entry name" value="P-loop_NTPase"/>
</dbReference>
<accession>A0AAW1R9X2</accession>
<evidence type="ECO:0000313" key="9">
    <source>
        <dbReference type="Proteomes" id="UP001445335"/>
    </source>
</evidence>
<evidence type="ECO:0000259" key="7">
    <source>
        <dbReference type="PROSITE" id="PS50052"/>
    </source>
</evidence>
<dbReference type="NCBIfam" id="TIGR03263">
    <property type="entry name" value="guanyl_kin"/>
    <property type="match status" value="1"/>
</dbReference>
<dbReference type="FunFam" id="3.40.50.720:FF:000047">
    <property type="entry name" value="NADP-dependent L-serine/L-allo-threonine dehydrogenase"/>
    <property type="match status" value="1"/>
</dbReference>
<feature type="domain" description="Guanylate kinase-like" evidence="7">
    <location>
        <begin position="1"/>
        <end position="161"/>
    </location>
</feature>
<dbReference type="PRINTS" id="PR00080">
    <property type="entry name" value="SDRFAMILY"/>
</dbReference>
<dbReference type="PROSITE" id="PS00856">
    <property type="entry name" value="GUANYLATE_KINASE_1"/>
    <property type="match status" value="1"/>
</dbReference>